<dbReference type="InterPro" id="IPR050480">
    <property type="entry name" value="CysZ-like"/>
</dbReference>
<keyword evidence="2" id="KW-0813">Transport</keyword>
<keyword evidence="12" id="KW-1185">Reference proteome</keyword>
<keyword evidence="6 10" id="KW-0812">Transmembrane</keyword>
<keyword evidence="3" id="KW-1003">Cell membrane</keyword>
<keyword evidence="9 10" id="KW-0472">Membrane</keyword>
<dbReference type="Pfam" id="PF07264">
    <property type="entry name" value="EI24"/>
    <property type="match status" value="1"/>
</dbReference>
<organism evidence="11 12">
    <name type="scientific">Homoserinimonas hongtaonis</name>
    <dbReference type="NCBI Taxonomy" id="2079791"/>
    <lineage>
        <taxon>Bacteria</taxon>
        <taxon>Bacillati</taxon>
        <taxon>Actinomycetota</taxon>
        <taxon>Actinomycetes</taxon>
        <taxon>Micrococcales</taxon>
        <taxon>Microbacteriaceae</taxon>
        <taxon>Homoserinimonas</taxon>
    </lineage>
</organism>
<dbReference type="PANTHER" id="PTHR37468:SF1">
    <property type="entry name" value="SULFATE TRANSPORTER CYSZ"/>
    <property type="match status" value="1"/>
</dbReference>
<dbReference type="Proteomes" id="UP000244978">
    <property type="component" value="Unassembled WGS sequence"/>
</dbReference>
<comment type="caution">
    <text evidence="11">The sequence shown here is derived from an EMBL/GenBank/DDBJ whole genome shotgun (WGS) entry which is preliminary data.</text>
</comment>
<dbReference type="EMBL" id="QEEX01000001">
    <property type="protein sequence ID" value="PWB96532.1"/>
    <property type="molecule type" value="Genomic_DNA"/>
</dbReference>
<evidence type="ECO:0000313" key="12">
    <source>
        <dbReference type="Proteomes" id="UP000244978"/>
    </source>
</evidence>
<evidence type="ECO:0000256" key="5">
    <source>
        <dbReference type="ARBA" id="ARBA00022605"/>
    </source>
</evidence>
<dbReference type="PANTHER" id="PTHR37468">
    <property type="entry name" value="SULFATE TRANSPORTER CYSZ"/>
    <property type="match status" value="1"/>
</dbReference>
<keyword evidence="7 10" id="KW-1133">Transmembrane helix</keyword>
<keyword evidence="8" id="KW-0764">Sulfate transport</keyword>
<feature type="transmembrane region" description="Helical" evidence="10">
    <location>
        <begin position="217"/>
        <end position="239"/>
    </location>
</feature>
<evidence type="ECO:0000256" key="3">
    <source>
        <dbReference type="ARBA" id="ARBA00022475"/>
    </source>
</evidence>
<dbReference type="GO" id="GO:0000103">
    <property type="term" value="P:sulfate assimilation"/>
    <property type="evidence" value="ECO:0007669"/>
    <property type="project" value="TreeGrafter"/>
</dbReference>
<sequence length="263" mass="27627">MTEPLPRSPGVLAGLVEGLRLLLRGFRVWGTRPRLMLLGLIPGLITLAIFIVVEVFLFASVGAISEWLTPFADTWAEGWRVTLRVAVAVGLIAGSALILAYTFAVVTLTIGQPFFERISLAVDDELGGVVEAPPVPLWRSIVRGIGEAIAILAITILTGVGLFFVGLVPVVGAVISACIGAFVGGWFLALEITAVPFQRRGLSLSQRRALLGARRSVTLGFGVSVFLLFLVPLGAVLAMPAAVAGGTVLARRALGEPTPPSAR</sequence>
<dbReference type="AlphaFoldDB" id="A0A2U1SY55"/>
<keyword evidence="4" id="KW-0997">Cell inner membrane</keyword>
<dbReference type="GO" id="GO:0009675">
    <property type="term" value="F:high-affinity sulfate:proton symporter activity"/>
    <property type="evidence" value="ECO:0007669"/>
    <property type="project" value="TreeGrafter"/>
</dbReference>
<evidence type="ECO:0008006" key="13">
    <source>
        <dbReference type="Google" id="ProtNLM"/>
    </source>
</evidence>
<keyword evidence="5" id="KW-0028">Amino-acid biosynthesis</keyword>
<gene>
    <name evidence="11" type="ORF">DF220_00760</name>
</gene>
<comment type="subcellular location">
    <subcellularLocation>
        <location evidence="1">Membrane</location>
        <topology evidence="1">Multi-pass membrane protein</topology>
    </subcellularLocation>
</comment>
<feature type="transmembrane region" description="Helical" evidence="10">
    <location>
        <begin position="35"/>
        <end position="65"/>
    </location>
</feature>
<evidence type="ECO:0000256" key="7">
    <source>
        <dbReference type="ARBA" id="ARBA00022989"/>
    </source>
</evidence>
<name>A0A2U1SY55_9MICO</name>
<evidence type="ECO:0000256" key="6">
    <source>
        <dbReference type="ARBA" id="ARBA00022692"/>
    </source>
</evidence>
<evidence type="ECO:0000256" key="9">
    <source>
        <dbReference type="ARBA" id="ARBA00023136"/>
    </source>
</evidence>
<evidence type="ECO:0000256" key="10">
    <source>
        <dbReference type="SAM" id="Phobius"/>
    </source>
</evidence>
<dbReference type="GO" id="GO:0019344">
    <property type="term" value="P:cysteine biosynthetic process"/>
    <property type="evidence" value="ECO:0007669"/>
    <property type="project" value="TreeGrafter"/>
</dbReference>
<reference evidence="12" key="1">
    <citation type="submission" date="2018-04" db="EMBL/GenBank/DDBJ databases">
        <authorList>
            <person name="Liu S."/>
            <person name="Wang Z."/>
            <person name="Li J."/>
        </authorList>
    </citation>
    <scope>NUCLEOTIDE SEQUENCE [LARGE SCALE GENOMIC DNA]</scope>
    <source>
        <strain evidence="12">S1194</strain>
    </source>
</reference>
<dbReference type="InterPro" id="IPR059112">
    <property type="entry name" value="CysZ/EI24"/>
</dbReference>
<dbReference type="RefSeq" id="WP_108996710.1">
    <property type="nucleotide sequence ID" value="NZ_QEEX01000001.1"/>
</dbReference>
<evidence type="ECO:0000256" key="8">
    <source>
        <dbReference type="ARBA" id="ARBA00023032"/>
    </source>
</evidence>
<evidence type="ECO:0000313" key="11">
    <source>
        <dbReference type="EMBL" id="PWB96532.1"/>
    </source>
</evidence>
<proteinExistence type="predicted"/>
<feature type="transmembrane region" description="Helical" evidence="10">
    <location>
        <begin position="174"/>
        <end position="197"/>
    </location>
</feature>
<protein>
    <recommendedName>
        <fullName evidence="13">CysZ protein</fullName>
    </recommendedName>
</protein>
<accession>A0A2U1SY55</accession>
<feature type="transmembrane region" description="Helical" evidence="10">
    <location>
        <begin position="85"/>
        <end position="110"/>
    </location>
</feature>
<dbReference type="GO" id="GO:0005886">
    <property type="term" value="C:plasma membrane"/>
    <property type="evidence" value="ECO:0007669"/>
    <property type="project" value="TreeGrafter"/>
</dbReference>
<evidence type="ECO:0000256" key="4">
    <source>
        <dbReference type="ARBA" id="ARBA00022519"/>
    </source>
</evidence>
<feature type="transmembrane region" description="Helical" evidence="10">
    <location>
        <begin position="148"/>
        <end position="168"/>
    </location>
</feature>
<evidence type="ECO:0000256" key="2">
    <source>
        <dbReference type="ARBA" id="ARBA00022448"/>
    </source>
</evidence>
<evidence type="ECO:0000256" key="1">
    <source>
        <dbReference type="ARBA" id="ARBA00004141"/>
    </source>
</evidence>